<evidence type="ECO:0000313" key="2">
    <source>
        <dbReference type="Proteomes" id="UP000294856"/>
    </source>
</evidence>
<dbReference type="Proteomes" id="UP000294856">
    <property type="component" value="Unassembled WGS sequence"/>
</dbReference>
<proteinExistence type="predicted"/>
<protein>
    <recommendedName>
        <fullName evidence="3">Histone deacetylase</fullName>
    </recommendedName>
</protein>
<sequence>MPEYIWYAAYGSNLHAKRLAYYIEGGTPPGTEHTYPGFRDKTPPLKTRALTLRGTIYFAWESPVWTGGVGFYSPDHQRSDWPNSAAMHGYLLTTGQFSDLLTQEMYREPSKDIDLTEVLTYGRSQLGPGRYETLVLADELEGIPVLTFTSPWDVHTVELRCPSTRYLQMISTGLHESHKWSAGQIHDYLAARPGIHGEWAPDELAELIERALESSGAE</sequence>
<accession>A0A4R1F8R4</accession>
<dbReference type="OrthoDB" id="3470041at2"/>
<organism evidence="1 2">
    <name type="scientific">Nocardia alba</name>
    <dbReference type="NCBI Taxonomy" id="225051"/>
    <lineage>
        <taxon>Bacteria</taxon>
        <taxon>Bacillati</taxon>
        <taxon>Actinomycetota</taxon>
        <taxon>Actinomycetes</taxon>
        <taxon>Mycobacteriales</taxon>
        <taxon>Nocardiaceae</taxon>
        <taxon>Nocardia</taxon>
    </lineage>
</organism>
<reference evidence="1 2" key="1">
    <citation type="submission" date="2019-03" db="EMBL/GenBank/DDBJ databases">
        <title>Genomic Encyclopedia of Type Strains, Phase IV (KMG-IV): sequencing the most valuable type-strain genomes for metagenomic binning, comparative biology and taxonomic classification.</title>
        <authorList>
            <person name="Goeker M."/>
        </authorList>
    </citation>
    <scope>NUCLEOTIDE SEQUENCE [LARGE SCALE GENOMIC DNA]</scope>
    <source>
        <strain evidence="1 2">DSM 44684</strain>
    </source>
</reference>
<comment type="caution">
    <text evidence="1">The sequence shown here is derived from an EMBL/GenBank/DDBJ whole genome shotgun (WGS) entry which is preliminary data.</text>
</comment>
<evidence type="ECO:0000313" key="1">
    <source>
        <dbReference type="EMBL" id="TCJ89990.1"/>
    </source>
</evidence>
<keyword evidence="2" id="KW-1185">Reference proteome</keyword>
<dbReference type="STRING" id="1210063.GCA_001612665_05711"/>
<dbReference type="EMBL" id="SMFR01000008">
    <property type="protein sequence ID" value="TCJ89990.1"/>
    <property type="molecule type" value="Genomic_DNA"/>
</dbReference>
<evidence type="ECO:0008006" key="3">
    <source>
        <dbReference type="Google" id="ProtNLM"/>
    </source>
</evidence>
<gene>
    <name evidence="1" type="ORF">DFR71_6283</name>
</gene>
<dbReference type="RefSeq" id="WP_067458057.1">
    <property type="nucleotide sequence ID" value="NZ_SMFR01000008.1"/>
</dbReference>
<dbReference type="AlphaFoldDB" id="A0A4R1F8R4"/>
<name>A0A4R1F8R4_9NOCA</name>
<dbReference type="Gene3D" id="3.10.490.10">
    <property type="entry name" value="Gamma-glutamyl cyclotransferase-like"/>
    <property type="match status" value="1"/>
</dbReference>